<comment type="caution">
    <text evidence="2">The sequence shown here is derived from an EMBL/GenBank/DDBJ whole genome shotgun (WGS) entry which is preliminary data.</text>
</comment>
<gene>
    <name evidence="2" type="ORF">FGIG_12687</name>
</gene>
<evidence type="ECO:0000256" key="1">
    <source>
        <dbReference type="SAM" id="MobiDB-lite"/>
    </source>
</evidence>
<reference evidence="2 3" key="1">
    <citation type="submission" date="2019-04" db="EMBL/GenBank/DDBJ databases">
        <title>Annotation for the trematode Fasciola gigantica.</title>
        <authorList>
            <person name="Choi Y.-J."/>
        </authorList>
    </citation>
    <scope>NUCLEOTIDE SEQUENCE [LARGE SCALE GENOMIC DNA]</scope>
    <source>
        <strain evidence="2">Uganda_cow_1</strain>
    </source>
</reference>
<name>A0A504YMV2_FASGI</name>
<dbReference type="Proteomes" id="UP000316759">
    <property type="component" value="Unassembled WGS sequence"/>
</dbReference>
<feature type="compositionally biased region" description="Polar residues" evidence="1">
    <location>
        <begin position="1"/>
        <end position="10"/>
    </location>
</feature>
<dbReference type="AlphaFoldDB" id="A0A504YMV2"/>
<accession>A0A504YMV2</accession>
<protein>
    <submittedName>
        <fullName evidence="2">Uncharacterized protein</fullName>
    </submittedName>
</protein>
<dbReference type="STRING" id="46835.A0A504YMV2"/>
<feature type="region of interest" description="Disordered" evidence="1">
    <location>
        <begin position="1"/>
        <end position="33"/>
    </location>
</feature>
<evidence type="ECO:0000313" key="2">
    <source>
        <dbReference type="EMBL" id="TPP61845.1"/>
    </source>
</evidence>
<dbReference type="EMBL" id="SUNJ01007618">
    <property type="protein sequence ID" value="TPP61845.1"/>
    <property type="molecule type" value="Genomic_DNA"/>
</dbReference>
<sequence>MSSTNGQESLTDNDRDDKTASDVMRNGTEPELKLPNQPWNLFTMFFHEVGRLLCARITLSELNSDPANMKSRHAVLSSVVANGLPPEDIPGIYTALVYLAMLLYPDSSPALVDACLIATADSLTRLGIAQ</sequence>
<evidence type="ECO:0000313" key="3">
    <source>
        <dbReference type="Proteomes" id="UP000316759"/>
    </source>
</evidence>
<dbReference type="OrthoDB" id="10603227at2759"/>
<organism evidence="2 3">
    <name type="scientific">Fasciola gigantica</name>
    <name type="common">Giant liver fluke</name>
    <dbReference type="NCBI Taxonomy" id="46835"/>
    <lineage>
        <taxon>Eukaryota</taxon>
        <taxon>Metazoa</taxon>
        <taxon>Spiralia</taxon>
        <taxon>Lophotrochozoa</taxon>
        <taxon>Platyhelminthes</taxon>
        <taxon>Trematoda</taxon>
        <taxon>Digenea</taxon>
        <taxon>Plagiorchiida</taxon>
        <taxon>Echinostomata</taxon>
        <taxon>Echinostomatoidea</taxon>
        <taxon>Fasciolidae</taxon>
        <taxon>Fasciola</taxon>
    </lineage>
</organism>
<proteinExistence type="predicted"/>
<keyword evidence="3" id="KW-1185">Reference proteome</keyword>